<keyword evidence="4" id="KW-0732">Signal</keyword>
<protein>
    <submittedName>
        <fullName evidence="5">Glycoside hydrolase family 25 protein</fullName>
    </submittedName>
</protein>
<dbReference type="PANTHER" id="PTHR34135">
    <property type="entry name" value="LYSOZYME"/>
    <property type="match status" value="1"/>
</dbReference>
<accession>A0ABW3G105</accession>
<dbReference type="PROSITE" id="PS51904">
    <property type="entry name" value="GLYCOSYL_HYDROL_F25_2"/>
    <property type="match status" value="1"/>
</dbReference>
<dbReference type="PANTHER" id="PTHR34135:SF2">
    <property type="entry name" value="LYSOZYME"/>
    <property type="match status" value="1"/>
</dbReference>
<comment type="similarity">
    <text evidence="1">Belongs to the glycosyl hydrolase 25 family.</text>
</comment>
<evidence type="ECO:0000313" key="6">
    <source>
        <dbReference type="Proteomes" id="UP001597068"/>
    </source>
</evidence>
<dbReference type="SMART" id="SM00641">
    <property type="entry name" value="Glyco_25"/>
    <property type="match status" value="1"/>
</dbReference>
<feature type="chain" id="PRO_5047541074" evidence="4">
    <location>
        <begin position="34"/>
        <end position="241"/>
    </location>
</feature>
<dbReference type="Gene3D" id="3.20.20.80">
    <property type="entry name" value="Glycosidases"/>
    <property type="match status" value="1"/>
</dbReference>
<dbReference type="InterPro" id="IPR018077">
    <property type="entry name" value="Glyco_hydro_fam25_subgr"/>
</dbReference>
<dbReference type="EMBL" id="JBHTIL010000001">
    <property type="protein sequence ID" value="MFD0924339.1"/>
    <property type="molecule type" value="Genomic_DNA"/>
</dbReference>
<proteinExistence type="inferred from homology"/>
<keyword evidence="2 5" id="KW-0378">Hydrolase</keyword>
<sequence>MVAPRCQRPTRRVAVAVLGVVAALAMTCSPAQAETGPDVSSWQHPGNALVDWFAVKRSGQDFAMVKATEGLSYVNPWFVPDSVGMRLADVARGTYHYADPSLPAAPQAALFAAVTLGINGYGDLPPVLDLEKSGGLPPSALIAWTHQYLDTVSALTGRTPIIYTYPAFWRTAMANTTQFTRYPLWIADFTGRSAPGPLPGGWTSWTFWQFTDSALIPGVPGRVDKNVYSRAQGPLGPYARK</sequence>
<dbReference type="Pfam" id="PF01183">
    <property type="entry name" value="Glyco_hydro_25"/>
    <property type="match status" value="1"/>
</dbReference>
<dbReference type="GO" id="GO:0016787">
    <property type="term" value="F:hydrolase activity"/>
    <property type="evidence" value="ECO:0007669"/>
    <property type="project" value="UniProtKB-KW"/>
</dbReference>
<reference evidence="6" key="1">
    <citation type="journal article" date="2019" name="Int. J. Syst. Evol. Microbiol.">
        <title>The Global Catalogue of Microorganisms (GCM) 10K type strain sequencing project: providing services to taxonomists for standard genome sequencing and annotation.</title>
        <authorList>
            <consortium name="The Broad Institute Genomics Platform"/>
            <consortium name="The Broad Institute Genome Sequencing Center for Infectious Disease"/>
            <person name="Wu L."/>
            <person name="Ma J."/>
        </authorList>
    </citation>
    <scope>NUCLEOTIDE SEQUENCE [LARGE SCALE GENOMIC DNA]</scope>
    <source>
        <strain evidence="6">CCUG 50873</strain>
    </source>
</reference>
<evidence type="ECO:0000313" key="5">
    <source>
        <dbReference type="EMBL" id="MFD0924339.1"/>
    </source>
</evidence>
<dbReference type="InterPro" id="IPR002053">
    <property type="entry name" value="Glyco_hydro_25"/>
</dbReference>
<dbReference type="RefSeq" id="WP_372505331.1">
    <property type="nucleotide sequence ID" value="NZ_BAAAMO010000002.1"/>
</dbReference>
<name>A0ABW3G105_9NOCA</name>
<evidence type="ECO:0000256" key="1">
    <source>
        <dbReference type="ARBA" id="ARBA00010646"/>
    </source>
</evidence>
<dbReference type="CDD" id="cd00599">
    <property type="entry name" value="GH25_muramidase"/>
    <property type="match status" value="1"/>
</dbReference>
<comment type="caution">
    <text evidence="5">The sequence shown here is derived from an EMBL/GenBank/DDBJ whole genome shotgun (WGS) entry which is preliminary data.</text>
</comment>
<gene>
    <name evidence="5" type="ORF">ACFQ04_01185</name>
</gene>
<keyword evidence="6" id="KW-1185">Reference proteome</keyword>
<organism evidence="5 6">
    <name type="scientific">Williamsia deligens</name>
    <dbReference type="NCBI Taxonomy" id="321325"/>
    <lineage>
        <taxon>Bacteria</taxon>
        <taxon>Bacillati</taxon>
        <taxon>Actinomycetota</taxon>
        <taxon>Actinomycetes</taxon>
        <taxon>Mycobacteriales</taxon>
        <taxon>Nocardiaceae</taxon>
        <taxon>Williamsia</taxon>
    </lineage>
</organism>
<evidence type="ECO:0000256" key="2">
    <source>
        <dbReference type="ARBA" id="ARBA00022801"/>
    </source>
</evidence>
<feature type="signal peptide" evidence="4">
    <location>
        <begin position="1"/>
        <end position="33"/>
    </location>
</feature>
<evidence type="ECO:0000256" key="3">
    <source>
        <dbReference type="ARBA" id="ARBA00023295"/>
    </source>
</evidence>
<keyword evidence="3" id="KW-0326">Glycosidase</keyword>
<evidence type="ECO:0000256" key="4">
    <source>
        <dbReference type="SAM" id="SignalP"/>
    </source>
</evidence>
<dbReference type="InterPro" id="IPR017853">
    <property type="entry name" value="GH"/>
</dbReference>
<dbReference type="Proteomes" id="UP001597068">
    <property type="component" value="Unassembled WGS sequence"/>
</dbReference>
<dbReference type="SUPFAM" id="SSF51445">
    <property type="entry name" value="(Trans)glycosidases"/>
    <property type="match status" value="1"/>
</dbReference>